<accession>A0A0B7FTI2</accession>
<keyword evidence="6" id="KW-1185">Reference proteome</keyword>
<comment type="function">
    <text evidence="4">Component of the Mediator complex, a coactivator involved in the regulated transcription of nearly all RNA polymerase II-dependent genes. Mediator functions as a bridge to convey information from gene-specific regulatory proteins to the basal RNA polymerase II transcription machinery. Mediator is recruited to promoters by direct interactions with regulatory proteins and serves as a scaffold for the assembly of a functional preinitiation complex with RNA polymerase II and the general transcription factors.</text>
</comment>
<dbReference type="AlphaFoldDB" id="A0A0B7FTI2"/>
<organism evidence="5 6">
    <name type="scientific">Thanatephorus cucumeris (strain AG1-IB / isolate 7/3/14)</name>
    <name type="common">Lettuce bottom rot fungus</name>
    <name type="synonym">Rhizoctonia solani</name>
    <dbReference type="NCBI Taxonomy" id="1108050"/>
    <lineage>
        <taxon>Eukaryota</taxon>
        <taxon>Fungi</taxon>
        <taxon>Dikarya</taxon>
        <taxon>Basidiomycota</taxon>
        <taxon>Agaricomycotina</taxon>
        <taxon>Agaricomycetes</taxon>
        <taxon>Cantharellales</taxon>
        <taxon>Ceratobasidiaceae</taxon>
        <taxon>Rhizoctonia</taxon>
        <taxon>Rhizoctonia solani AG-1</taxon>
    </lineage>
</organism>
<dbReference type="Pfam" id="PF08612">
    <property type="entry name" value="Med20"/>
    <property type="match status" value="1"/>
</dbReference>
<gene>
    <name evidence="4" type="primary">MED20</name>
    <name evidence="5" type="ORF">RSOLAG1IB_03466</name>
</gene>
<dbReference type="GO" id="GO:0006357">
    <property type="term" value="P:regulation of transcription by RNA polymerase II"/>
    <property type="evidence" value="ECO:0007669"/>
    <property type="project" value="InterPro"/>
</dbReference>
<dbReference type="GO" id="GO:0003712">
    <property type="term" value="F:transcription coregulator activity"/>
    <property type="evidence" value="ECO:0007669"/>
    <property type="project" value="InterPro"/>
</dbReference>
<sequence>MGVTCIARWPLALPNSMPQIVGHILNLPNVEHRGRWKCGARSYRSSVYPERFLYTLAYGENTHILLEDRKSLERPAALEKIRVEQEAANQAAVAATSVPAIEDDDVVIIDAAGQEPGAVLPKVKKIPLPLHFRTTFLSLRPPSTFEQFLGQVKAKWAPRPSHATIEGVTFTVGTDWIIRMGFIQAGTSQKGIMLETEYLPMQTYPPITDGQPPTILAEFVASIVPQSHADYTFLPMRFSEQQWSEVLDSADDAQPKLLGATEGEHSHGFEYATPRPSDWGSGFTQERRSAFLLLRMLLDEKLLG</sequence>
<dbReference type="STRING" id="1108050.A0A0B7FTI2"/>
<keyword evidence="4" id="KW-0805">Transcription regulation</keyword>
<comment type="subcellular location">
    <subcellularLocation>
        <location evidence="1 4">Nucleus</location>
    </subcellularLocation>
</comment>
<dbReference type="GO" id="GO:0016592">
    <property type="term" value="C:mediator complex"/>
    <property type="evidence" value="ECO:0007669"/>
    <property type="project" value="InterPro"/>
</dbReference>
<protein>
    <recommendedName>
        <fullName evidence="4">Mediator of RNA polymerase II transcription subunit 20</fullName>
    </recommendedName>
    <alternativeName>
        <fullName evidence="4">Mediator complex subunit 20</fullName>
    </alternativeName>
</protein>
<comment type="similarity">
    <text evidence="2 4">Belongs to the Mediator complex subunit 20 family.</text>
</comment>
<dbReference type="OrthoDB" id="2536675at2759"/>
<evidence type="ECO:0000256" key="2">
    <source>
        <dbReference type="ARBA" id="ARBA00010743"/>
    </source>
</evidence>
<dbReference type="Proteomes" id="UP000059188">
    <property type="component" value="Unassembled WGS sequence"/>
</dbReference>
<dbReference type="InterPro" id="IPR013921">
    <property type="entry name" value="Mediator_Med20"/>
</dbReference>
<proteinExistence type="inferred from homology"/>
<evidence type="ECO:0000256" key="3">
    <source>
        <dbReference type="ARBA" id="ARBA00023242"/>
    </source>
</evidence>
<evidence type="ECO:0000256" key="1">
    <source>
        <dbReference type="ARBA" id="ARBA00004123"/>
    </source>
</evidence>
<evidence type="ECO:0000256" key="4">
    <source>
        <dbReference type="RuleBase" id="RU364152"/>
    </source>
</evidence>
<keyword evidence="4" id="KW-0804">Transcription</keyword>
<dbReference type="EMBL" id="LN679103">
    <property type="protein sequence ID" value="CEL59533.1"/>
    <property type="molecule type" value="Genomic_DNA"/>
</dbReference>
<comment type="subunit">
    <text evidence="4">Component of the Mediator complex.</text>
</comment>
<reference evidence="5 6" key="1">
    <citation type="submission" date="2014-11" db="EMBL/GenBank/DDBJ databases">
        <authorList>
            <person name="Wibberg Daniel"/>
        </authorList>
    </citation>
    <scope>NUCLEOTIDE SEQUENCE [LARGE SCALE GENOMIC DNA]</scope>
    <source>
        <strain evidence="5">Rhizoctonia solani AG1-IB 7/3/14</strain>
    </source>
</reference>
<name>A0A0B7FTI2_THACB</name>
<evidence type="ECO:0000313" key="5">
    <source>
        <dbReference type="EMBL" id="CEL59533.1"/>
    </source>
</evidence>
<keyword evidence="4" id="KW-0010">Activator</keyword>
<evidence type="ECO:0000313" key="6">
    <source>
        <dbReference type="Proteomes" id="UP000059188"/>
    </source>
</evidence>
<keyword evidence="3 4" id="KW-0539">Nucleus</keyword>